<evidence type="ECO:0000256" key="1">
    <source>
        <dbReference type="ARBA" id="ARBA00022490"/>
    </source>
</evidence>
<accession>A0A9D1MH05</accession>
<dbReference type="PANTHER" id="PTHR34654">
    <property type="entry name" value="UPF0109 PROTEIN SCO5592"/>
    <property type="match status" value="1"/>
</dbReference>
<dbReference type="PANTHER" id="PTHR34654:SF1">
    <property type="entry name" value="RNA-BINDING PROTEIN KHPA"/>
    <property type="match status" value="1"/>
</dbReference>
<dbReference type="InterPro" id="IPR020627">
    <property type="entry name" value="KhpA"/>
</dbReference>
<gene>
    <name evidence="4" type="ORF">IAB05_00880</name>
</gene>
<dbReference type="InterPro" id="IPR009019">
    <property type="entry name" value="KH_sf_prok-type"/>
</dbReference>
<evidence type="ECO:0000313" key="5">
    <source>
        <dbReference type="Proteomes" id="UP000824094"/>
    </source>
</evidence>
<dbReference type="SUPFAM" id="SSF54814">
    <property type="entry name" value="Prokaryotic type KH domain (KH-domain type II)"/>
    <property type="match status" value="1"/>
</dbReference>
<comment type="caution">
    <text evidence="4">The sequence shown here is derived from an EMBL/GenBank/DDBJ whole genome shotgun (WGS) entry which is preliminary data.</text>
</comment>
<protein>
    <submittedName>
        <fullName evidence="4">KH domain-containing protein</fullName>
    </submittedName>
</protein>
<dbReference type="Proteomes" id="UP000824094">
    <property type="component" value="Unassembled WGS sequence"/>
</dbReference>
<dbReference type="Gene3D" id="3.30.300.20">
    <property type="match status" value="1"/>
</dbReference>
<reference evidence="4" key="2">
    <citation type="journal article" date="2021" name="PeerJ">
        <title>Extensive microbial diversity within the chicken gut microbiome revealed by metagenomics and culture.</title>
        <authorList>
            <person name="Gilroy R."/>
            <person name="Ravi A."/>
            <person name="Getino M."/>
            <person name="Pursley I."/>
            <person name="Horton D.L."/>
            <person name="Alikhan N.F."/>
            <person name="Baker D."/>
            <person name="Gharbi K."/>
            <person name="Hall N."/>
            <person name="Watson M."/>
            <person name="Adriaenssens E.M."/>
            <person name="Foster-Nyarko E."/>
            <person name="Jarju S."/>
            <person name="Secka A."/>
            <person name="Antonio M."/>
            <person name="Oren A."/>
            <person name="Chaudhuri R.R."/>
            <person name="La Ragione R."/>
            <person name="Hildebrand F."/>
            <person name="Pallen M.J."/>
        </authorList>
    </citation>
    <scope>NUCLEOTIDE SEQUENCE</scope>
    <source>
        <strain evidence="4">18911</strain>
    </source>
</reference>
<sequence>MRDFVDFLVGQIVDRDSYEIVLLDDGDRVDIKVLVDKDSVARLIGKGGRLAKAIRTVVKAASQGMDRHYDVFIEER</sequence>
<evidence type="ECO:0000256" key="3">
    <source>
        <dbReference type="PROSITE-ProRule" id="PRU00117"/>
    </source>
</evidence>
<keyword evidence="1" id="KW-0963">Cytoplasm</keyword>
<dbReference type="InterPro" id="IPR015946">
    <property type="entry name" value="KH_dom-like_a/b"/>
</dbReference>
<name>A0A9D1MH05_9FIRM</name>
<keyword evidence="2 3" id="KW-0694">RNA-binding</keyword>
<organism evidence="4 5">
    <name type="scientific">Candidatus Stercoripulliclostridium merdigallinarum</name>
    <dbReference type="NCBI Taxonomy" id="2840951"/>
    <lineage>
        <taxon>Bacteria</taxon>
        <taxon>Bacillati</taxon>
        <taxon>Bacillota</taxon>
        <taxon>Clostridia</taxon>
        <taxon>Eubacteriales</taxon>
        <taxon>Candidatus Stercoripulliclostridium</taxon>
    </lineage>
</organism>
<dbReference type="EMBL" id="DVNF01000032">
    <property type="protein sequence ID" value="HIU59924.1"/>
    <property type="molecule type" value="Genomic_DNA"/>
</dbReference>
<evidence type="ECO:0000256" key="2">
    <source>
        <dbReference type="ARBA" id="ARBA00022884"/>
    </source>
</evidence>
<reference evidence="4" key="1">
    <citation type="submission" date="2020-10" db="EMBL/GenBank/DDBJ databases">
        <authorList>
            <person name="Gilroy R."/>
        </authorList>
    </citation>
    <scope>NUCLEOTIDE SEQUENCE</scope>
    <source>
        <strain evidence="4">18911</strain>
    </source>
</reference>
<dbReference type="GO" id="GO:0003723">
    <property type="term" value="F:RNA binding"/>
    <property type="evidence" value="ECO:0007669"/>
    <property type="project" value="UniProtKB-UniRule"/>
</dbReference>
<proteinExistence type="predicted"/>
<dbReference type="PROSITE" id="PS50084">
    <property type="entry name" value="KH_TYPE_1"/>
    <property type="match status" value="1"/>
</dbReference>
<dbReference type="AlphaFoldDB" id="A0A9D1MH05"/>
<dbReference type="Pfam" id="PF13083">
    <property type="entry name" value="KH_KhpA-B"/>
    <property type="match status" value="1"/>
</dbReference>
<evidence type="ECO:0000313" key="4">
    <source>
        <dbReference type="EMBL" id="HIU59924.1"/>
    </source>
</evidence>